<gene>
    <name evidence="2" type="ORF">TSPGSL018_7254</name>
</gene>
<name>A0A061R818_9CHLO</name>
<accession>A0A061R818</accession>
<evidence type="ECO:0000313" key="2">
    <source>
        <dbReference type="EMBL" id="JAC69082.1"/>
    </source>
</evidence>
<dbReference type="EMBL" id="GBEZ01017241">
    <property type="protein sequence ID" value="JAC69082.1"/>
    <property type="molecule type" value="Transcribed_RNA"/>
</dbReference>
<feature type="region of interest" description="Disordered" evidence="1">
    <location>
        <begin position="361"/>
        <end position="385"/>
    </location>
</feature>
<reference evidence="2" key="1">
    <citation type="submission" date="2014-05" db="EMBL/GenBank/DDBJ databases">
        <title>The transcriptome of the halophilic microalga Tetraselmis sp. GSL018 isolated from the Great Salt Lake, Utah.</title>
        <authorList>
            <person name="Jinkerson R.E."/>
            <person name="D'Adamo S."/>
            <person name="Posewitz M.C."/>
        </authorList>
    </citation>
    <scope>NUCLEOTIDE SEQUENCE</scope>
    <source>
        <strain evidence="2">GSL018</strain>
    </source>
</reference>
<organism evidence="2">
    <name type="scientific">Tetraselmis sp. GSL018</name>
    <dbReference type="NCBI Taxonomy" id="582737"/>
    <lineage>
        <taxon>Eukaryota</taxon>
        <taxon>Viridiplantae</taxon>
        <taxon>Chlorophyta</taxon>
        <taxon>core chlorophytes</taxon>
        <taxon>Chlorodendrophyceae</taxon>
        <taxon>Chlorodendrales</taxon>
        <taxon>Chlorodendraceae</taxon>
        <taxon>Tetraselmis</taxon>
    </lineage>
</organism>
<protein>
    <submittedName>
        <fullName evidence="2">Uncharacterized protein</fullName>
    </submittedName>
</protein>
<proteinExistence type="predicted"/>
<dbReference type="AlphaFoldDB" id="A0A061R818"/>
<sequence length="665" mass="70500">MILRANFLVSSCRAFSFALRGGSADTSLTWSNEIWWAKSLSHCFTSSSQLSSYTLSSHGQPWRKQTANLNRVKAQQVRVSPNILKERALLVSKLQELITTPSARNRLQGLGPEAETSAKSGVCELAASLRDAAIRDGTSAVIEAARSQTGSWQQGLLSAALAMAIRAMPNAAAAEEAFVASAKDGLLRPADCSRAAADVLKKYGSGATPWQVILAMSRLIGRGPSCCAQGQAQPSNASLQTVMAAAGEIGDAALVWALWEDLSCSLVHSSRPSRASARSFLAAATRCDLQEAARNRTSAVWQALGPGSYARRAAAELQANWQRGRSVTLPAPLAAELLRLCQSPEELDSLLYSPLLEPLAGEEEDTPPVEDSTGGPEAPSIAPGWVPPAIRGQVAAAAIEALGRHSLFSAAWHTAWKAERLSPGDPRPWMALARANARAGNSAGVRRALDQLWTSGAPIPSRAATLLLLSTRTLETLLGAWRSPLVDRTPREWRTLIACVAQRGGSASDLRGATLEAFRHCRKAHPVGGAEVRRLACSAVAACMRMEGRSWRQRLAALRQVLAALEAERCLLHGGERPLQAALTAAAATPHAALRREGVLAAIVEAFAAAGVLPGPRSIEALTAHSPHWPHQQLRPALEGAAEEIGGLASLELCLERLAVARCAG</sequence>
<evidence type="ECO:0000256" key="1">
    <source>
        <dbReference type="SAM" id="MobiDB-lite"/>
    </source>
</evidence>